<evidence type="ECO:0000313" key="3">
    <source>
        <dbReference type="Proteomes" id="UP000807025"/>
    </source>
</evidence>
<name>A0A9P5ZU20_PLEER</name>
<dbReference type="Proteomes" id="UP000807025">
    <property type="component" value="Unassembled WGS sequence"/>
</dbReference>
<comment type="caution">
    <text evidence="2">The sequence shown here is derived from an EMBL/GenBank/DDBJ whole genome shotgun (WGS) entry which is preliminary data.</text>
</comment>
<reference evidence="2" key="1">
    <citation type="submission" date="2020-11" db="EMBL/GenBank/DDBJ databases">
        <authorList>
            <consortium name="DOE Joint Genome Institute"/>
            <person name="Ahrendt S."/>
            <person name="Riley R."/>
            <person name="Andreopoulos W."/>
            <person name="Labutti K."/>
            <person name="Pangilinan J."/>
            <person name="Ruiz-Duenas F.J."/>
            <person name="Barrasa J.M."/>
            <person name="Sanchez-Garcia M."/>
            <person name="Camarero S."/>
            <person name="Miyauchi S."/>
            <person name="Serrano A."/>
            <person name="Linde D."/>
            <person name="Babiker R."/>
            <person name="Drula E."/>
            <person name="Ayuso-Fernandez I."/>
            <person name="Pacheco R."/>
            <person name="Padilla G."/>
            <person name="Ferreira P."/>
            <person name="Barriuso J."/>
            <person name="Kellner H."/>
            <person name="Castanera R."/>
            <person name="Alfaro M."/>
            <person name="Ramirez L."/>
            <person name="Pisabarro A.G."/>
            <person name="Kuo A."/>
            <person name="Tritt A."/>
            <person name="Lipzen A."/>
            <person name="He G."/>
            <person name="Yan M."/>
            <person name="Ng V."/>
            <person name="Cullen D."/>
            <person name="Martin F."/>
            <person name="Rosso M.-N."/>
            <person name="Henrissat B."/>
            <person name="Hibbett D."/>
            <person name="Martinez A.T."/>
            <person name="Grigoriev I.V."/>
        </authorList>
    </citation>
    <scope>NUCLEOTIDE SEQUENCE</scope>
    <source>
        <strain evidence="2">ATCC 90797</strain>
    </source>
</reference>
<dbReference type="AlphaFoldDB" id="A0A9P5ZU20"/>
<proteinExistence type="predicted"/>
<protein>
    <submittedName>
        <fullName evidence="2">Uncharacterized protein</fullName>
    </submittedName>
</protein>
<organism evidence="2 3">
    <name type="scientific">Pleurotus eryngii</name>
    <name type="common">Boletus of the steppes</name>
    <dbReference type="NCBI Taxonomy" id="5323"/>
    <lineage>
        <taxon>Eukaryota</taxon>
        <taxon>Fungi</taxon>
        <taxon>Dikarya</taxon>
        <taxon>Basidiomycota</taxon>
        <taxon>Agaricomycotina</taxon>
        <taxon>Agaricomycetes</taxon>
        <taxon>Agaricomycetidae</taxon>
        <taxon>Agaricales</taxon>
        <taxon>Pleurotineae</taxon>
        <taxon>Pleurotaceae</taxon>
        <taxon>Pleurotus</taxon>
    </lineage>
</organism>
<keyword evidence="3" id="KW-1185">Reference proteome</keyword>
<feature type="region of interest" description="Disordered" evidence="1">
    <location>
        <begin position="1"/>
        <end position="55"/>
    </location>
</feature>
<evidence type="ECO:0000313" key="2">
    <source>
        <dbReference type="EMBL" id="KAF9494502.1"/>
    </source>
</evidence>
<dbReference type="EMBL" id="MU154572">
    <property type="protein sequence ID" value="KAF9494502.1"/>
    <property type="molecule type" value="Genomic_DNA"/>
</dbReference>
<accession>A0A9P5ZU20</accession>
<gene>
    <name evidence="2" type="ORF">BDN71DRAFT_1448848</name>
</gene>
<feature type="compositionally biased region" description="Low complexity" evidence="1">
    <location>
        <begin position="24"/>
        <end position="40"/>
    </location>
</feature>
<sequence length="143" mass="15607">MLPPPSTASSSSSKPTSSPPSPLPESLTSPSATPATITSPLHPPTSHSCPVYNPAVPPTPPQSSVFTSDLSFPPSFPFHVLLLSRHLWTPSSHFSLLDNTHPFLLLFWPFAVLLRSLHTGPFQPRRSFPFLCCRIPRPPLSQH</sequence>
<feature type="compositionally biased region" description="Low complexity" evidence="1">
    <location>
        <begin position="7"/>
        <end position="16"/>
    </location>
</feature>
<evidence type="ECO:0000256" key="1">
    <source>
        <dbReference type="SAM" id="MobiDB-lite"/>
    </source>
</evidence>